<keyword evidence="4" id="KW-1185">Reference proteome</keyword>
<sequence length="62" mass="6602">MKTWLTAFGLVFALLLGGCGADEPAVPEVEVPGPDTDATDGNPPDEDDLEDYEDMEDSEEGD</sequence>
<protein>
    <recommendedName>
        <fullName evidence="5">DNA primase</fullName>
    </recommendedName>
</protein>
<feature type="chain" id="PRO_5038874171" description="DNA primase" evidence="2">
    <location>
        <begin position="22"/>
        <end position="62"/>
    </location>
</feature>
<organism evidence="3 4">
    <name type="scientific">Planococcus salinus</name>
    <dbReference type="NCBI Taxonomy" id="1848460"/>
    <lineage>
        <taxon>Bacteria</taxon>
        <taxon>Bacillati</taxon>
        <taxon>Bacillota</taxon>
        <taxon>Bacilli</taxon>
        <taxon>Bacillales</taxon>
        <taxon>Caryophanaceae</taxon>
        <taxon>Planococcus</taxon>
    </lineage>
</organism>
<dbReference type="PROSITE" id="PS51257">
    <property type="entry name" value="PROKAR_LIPOPROTEIN"/>
    <property type="match status" value="1"/>
</dbReference>
<feature type="signal peptide" evidence="2">
    <location>
        <begin position="1"/>
        <end position="21"/>
    </location>
</feature>
<gene>
    <name evidence="3" type="ORF">EEX84_14700</name>
</gene>
<evidence type="ECO:0000313" key="4">
    <source>
        <dbReference type="Proteomes" id="UP000275473"/>
    </source>
</evidence>
<dbReference type="RefSeq" id="WP_123166406.1">
    <property type="nucleotide sequence ID" value="NZ_RIAX01000015.1"/>
</dbReference>
<dbReference type="AlphaFoldDB" id="A0A3M8P3X3"/>
<evidence type="ECO:0000256" key="2">
    <source>
        <dbReference type="SAM" id="SignalP"/>
    </source>
</evidence>
<evidence type="ECO:0008006" key="5">
    <source>
        <dbReference type="Google" id="ProtNLM"/>
    </source>
</evidence>
<comment type="caution">
    <text evidence="3">The sequence shown here is derived from an EMBL/GenBank/DDBJ whole genome shotgun (WGS) entry which is preliminary data.</text>
</comment>
<evidence type="ECO:0000313" key="3">
    <source>
        <dbReference type="EMBL" id="RNF38365.1"/>
    </source>
</evidence>
<feature type="compositionally biased region" description="Low complexity" evidence="1">
    <location>
        <begin position="25"/>
        <end position="35"/>
    </location>
</feature>
<proteinExistence type="predicted"/>
<keyword evidence="2" id="KW-0732">Signal</keyword>
<dbReference type="Proteomes" id="UP000275473">
    <property type="component" value="Unassembled WGS sequence"/>
</dbReference>
<feature type="compositionally biased region" description="Acidic residues" evidence="1">
    <location>
        <begin position="43"/>
        <end position="62"/>
    </location>
</feature>
<name>A0A3M8P3X3_9BACL</name>
<reference evidence="3 4" key="1">
    <citation type="journal article" date="2018" name="Int. J. Syst. Evol. Microbiol.">
        <title>Planococcus salinus sp. nov., a moderately halophilic bacterium isolated from a saline-alkali soil.</title>
        <authorList>
            <person name="Gan L."/>
        </authorList>
    </citation>
    <scope>NUCLEOTIDE SEQUENCE [LARGE SCALE GENOMIC DNA]</scope>
    <source>
        <strain evidence="3 4">LCB217</strain>
    </source>
</reference>
<dbReference type="EMBL" id="RIAX01000015">
    <property type="protein sequence ID" value="RNF38365.1"/>
    <property type="molecule type" value="Genomic_DNA"/>
</dbReference>
<evidence type="ECO:0000256" key="1">
    <source>
        <dbReference type="SAM" id="MobiDB-lite"/>
    </source>
</evidence>
<accession>A0A3M8P3X3</accession>
<feature type="region of interest" description="Disordered" evidence="1">
    <location>
        <begin position="25"/>
        <end position="62"/>
    </location>
</feature>